<protein>
    <recommendedName>
        <fullName evidence="5">Maltodextrin-binding protein</fullName>
    </recommendedName>
</protein>
<reference evidence="7" key="1">
    <citation type="submission" date="2018-12" db="EMBL/GenBank/DDBJ databases">
        <title>Complete genome sequencing of Jeotgalibaca sp. H21T32.</title>
        <authorList>
            <person name="Bae J.-W."/>
            <person name="Lee S.-Y."/>
        </authorList>
    </citation>
    <scope>NUCLEOTIDE SEQUENCE [LARGE SCALE GENOMIC DNA]</scope>
    <source>
        <strain evidence="7">H21T32</strain>
    </source>
</reference>
<evidence type="ECO:0000256" key="5">
    <source>
        <dbReference type="RuleBase" id="RU365005"/>
    </source>
</evidence>
<evidence type="ECO:0000256" key="2">
    <source>
        <dbReference type="ARBA" id="ARBA00022448"/>
    </source>
</evidence>
<keyword evidence="2 5" id="KW-0813">Transport</keyword>
<accession>A0A3S9HAK3</accession>
<dbReference type="InterPro" id="IPR006059">
    <property type="entry name" value="SBP"/>
</dbReference>
<comment type="subcellular location">
    <subcellularLocation>
        <location evidence="5">Cell membrane</location>
        <topology evidence="5">Lipid-anchor</topology>
    </subcellularLocation>
</comment>
<evidence type="ECO:0000256" key="1">
    <source>
        <dbReference type="ARBA" id="ARBA00008520"/>
    </source>
</evidence>
<evidence type="ECO:0000256" key="3">
    <source>
        <dbReference type="ARBA" id="ARBA00022597"/>
    </source>
</evidence>
<dbReference type="PANTHER" id="PTHR30061:SF50">
    <property type="entry name" value="MALTOSE_MALTODEXTRIN-BINDING PERIPLASMIC PROTEIN"/>
    <property type="match status" value="1"/>
</dbReference>
<feature type="chain" id="PRO_5039742733" description="Maltodextrin-binding protein" evidence="5">
    <location>
        <begin position="23"/>
        <end position="425"/>
    </location>
</feature>
<dbReference type="GO" id="GO:0015768">
    <property type="term" value="P:maltose transport"/>
    <property type="evidence" value="ECO:0007669"/>
    <property type="project" value="TreeGrafter"/>
</dbReference>
<sequence length="425" mass="45735">MVNKKKIFSVFGGIALTLALTACGPGESDASDADQTANEGTTKLVVWEDIDKSIGIEEAVKKFEELHNVSVEVIEKEYANQIEDLRLDGPGGTGPDVLTIPADQIGTAVTEGLLRELQVDESVTSIYSEASMQSQQVDGKVYGLPKAVETTVLYYNKDIIAEEDLPETLDEWFAYSQEVTDGTNFGFLALWDQIYYANSVFSGYGSYVFGQDADGNYDVTDIGLNNAGAVEAAETIQKFYSEGVFPSGIIGEQGINVLDSLFLEGKAAAIVSGPWNVEPFTSAGVNFGVKTLPTLPNGEPMSSFIGVKSYNVSSYSKNAELAQEFVEFISNEDNSRSRYELTQEVPAVTSLADDPVIVENEVAQAVAEQSIVSVLTPNVPEMNEVWLPVDSALQTIATGQADPQTALDQAVEQIKGQIEANHGGQ</sequence>
<feature type="signal peptide" evidence="5">
    <location>
        <begin position="1"/>
        <end position="22"/>
    </location>
</feature>
<name>A0A3S9HAK3_9LACT</name>
<comment type="similarity">
    <text evidence="1 5">Belongs to the bacterial solute-binding protein 1 family.</text>
</comment>
<dbReference type="PROSITE" id="PS51257">
    <property type="entry name" value="PROKAR_LIPOPROTEIN"/>
    <property type="match status" value="1"/>
</dbReference>
<dbReference type="PANTHER" id="PTHR30061">
    <property type="entry name" value="MALTOSE-BINDING PERIPLASMIC PROTEIN"/>
    <property type="match status" value="1"/>
</dbReference>
<evidence type="ECO:0000313" key="7">
    <source>
        <dbReference type="Proteomes" id="UP000273326"/>
    </source>
</evidence>
<dbReference type="GO" id="GO:1901982">
    <property type="term" value="F:maltose binding"/>
    <property type="evidence" value="ECO:0007669"/>
    <property type="project" value="TreeGrafter"/>
</dbReference>
<keyword evidence="3 5" id="KW-0762">Sugar transport</keyword>
<dbReference type="GO" id="GO:0055052">
    <property type="term" value="C:ATP-binding cassette (ABC) transporter complex, substrate-binding subunit-containing"/>
    <property type="evidence" value="ECO:0007669"/>
    <property type="project" value="TreeGrafter"/>
</dbReference>
<dbReference type="Proteomes" id="UP000273326">
    <property type="component" value="Chromosome"/>
</dbReference>
<keyword evidence="4 5" id="KW-0732">Signal</keyword>
<keyword evidence="5" id="KW-0472">Membrane</keyword>
<dbReference type="GO" id="GO:0015144">
    <property type="term" value="F:carbohydrate transmembrane transporter activity"/>
    <property type="evidence" value="ECO:0007669"/>
    <property type="project" value="InterPro"/>
</dbReference>
<dbReference type="InterPro" id="IPR006060">
    <property type="entry name" value="Maltose/Cyclodextrin-bd"/>
</dbReference>
<dbReference type="RefSeq" id="WP_126109767.1">
    <property type="nucleotide sequence ID" value="NZ_CP034465.1"/>
</dbReference>
<dbReference type="OrthoDB" id="9766758at2"/>
<dbReference type="Pfam" id="PF13416">
    <property type="entry name" value="SBP_bac_8"/>
    <property type="match status" value="1"/>
</dbReference>
<keyword evidence="5" id="KW-1003">Cell membrane</keyword>
<dbReference type="SUPFAM" id="SSF53850">
    <property type="entry name" value="Periplasmic binding protein-like II"/>
    <property type="match status" value="1"/>
</dbReference>
<dbReference type="EMBL" id="CP034465">
    <property type="protein sequence ID" value="AZP04395.1"/>
    <property type="molecule type" value="Genomic_DNA"/>
</dbReference>
<dbReference type="KEGG" id="jeh:EJN90_06985"/>
<keyword evidence="5" id="KW-0449">Lipoprotein</keyword>
<dbReference type="GO" id="GO:0042956">
    <property type="term" value="P:maltodextrin transmembrane transport"/>
    <property type="evidence" value="ECO:0007669"/>
    <property type="project" value="TreeGrafter"/>
</dbReference>
<dbReference type="PRINTS" id="PR00181">
    <property type="entry name" value="MALTOSEBP"/>
</dbReference>
<evidence type="ECO:0000313" key="6">
    <source>
        <dbReference type="EMBL" id="AZP04395.1"/>
    </source>
</evidence>
<dbReference type="Gene3D" id="3.40.190.10">
    <property type="entry name" value="Periplasmic binding protein-like II"/>
    <property type="match status" value="2"/>
</dbReference>
<evidence type="ECO:0000256" key="4">
    <source>
        <dbReference type="ARBA" id="ARBA00022729"/>
    </source>
</evidence>
<organism evidence="6 7">
    <name type="scientific">Jeotgalibaca ciconiae</name>
    <dbReference type="NCBI Taxonomy" id="2496265"/>
    <lineage>
        <taxon>Bacteria</taxon>
        <taxon>Bacillati</taxon>
        <taxon>Bacillota</taxon>
        <taxon>Bacilli</taxon>
        <taxon>Lactobacillales</taxon>
        <taxon>Carnobacteriaceae</taxon>
        <taxon>Jeotgalibaca</taxon>
    </lineage>
</organism>
<dbReference type="AlphaFoldDB" id="A0A3S9HAK3"/>
<proteinExistence type="inferred from homology"/>
<gene>
    <name evidence="6" type="ORF">EJN90_06985</name>
</gene>
<keyword evidence="7" id="KW-1185">Reference proteome</keyword>